<name>A0A151PJ38_ALLMI</name>
<proteinExistence type="predicted"/>
<accession>A0A151PJ38</accession>
<comment type="caution">
    <text evidence="1">The sequence shown here is derived from an EMBL/GenBank/DDBJ whole genome shotgun (WGS) entry which is preliminary data.</text>
</comment>
<sequence length="104" mass="12044">MCSDCLSVHRVLSQGCHRHAPATSTQSTWPDSTRDTNDRLQDATARDTVALLGLQPCHLWACQASQDWWQHIIQHIWDNEQWLEALCMTRAIFRDILEKPQPHL</sequence>
<reference evidence="1 2" key="1">
    <citation type="journal article" date="2012" name="Genome Biol.">
        <title>Sequencing three crocodilian genomes to illuminate the evolution of archosaurs and amniotes.</title>
        <authorList>
            <person name="St John J.A."/>
            <person name="Braun E.L."/>
            <person name="Isberg S.R."/>
            <person name="Miles L.G."/>
            <person name="Chong A.Y."/>
            <person name="Gongora J."/>
            <person name="Dalzell P."/>
            <person name="Moran C."/>
            <person name="Bed'hom B."/>
            <person name="Abzhanov A."/>
            <person name="Burgess S.C."/>
            <person name="Cooksey A.M."/>
            <person name="Castoe T.A."/>
            <person name="Crawford N.G."/>
            <person name="Densmore L.D."/>
            <person name="Drew J.C."/>
            <person name="Edwards S.V."/>
            <person name="Faircloth B.C."/>
            <person name="Fujita M.K."/>
            <person name="Greenwold M.J."/>
            <person name="Hoffmann F.G."/>
            <person name="Howard J.M."/>
            <person name="Iguchi T."/>
            <person name="Janes D.E."/>
            <person name="Khan S.Y."/>
            <person name="Kohno S."/>
            <person name="de Koning A.J."/>
            <person name="Lance S.L."/>
            <person name="McCarthy F.M."/>
            <person name="McCormack J.E."/>
            <person name="Merchant M.E."/>
            <person name="Peterson D.G."/>
            <person name="Pollock D.D."/>
            <person name="Pourmand N."/>
            <person name="Raney B.J."/>
            <person name="Roessler K.A."/>
            <person name="Sanford J.R."/>
            <person name="Sawyer R.H."/>
            <person name="Schmidt C.J."/>
            <person name="Triplett E.W."/>
            <person name="Tuberville T.D."/>
            <person name="Venegas-Anaya M."/>
            <person name="Howard J.T."/>
            <person name="Jarvis E.D."/>
            <person name="Guillette L.J.Jr."/>
            <person name="Glenn T.C."/>
            <person name="Green R.E."/>
            <person name="Ray D.A."/>
        </authorList>
    </citation>
    <scope>NUCLEOTIDE SEQUENCE [LARGE SCALE GENOMIC DNA]</scope>
    <source>
        <strain evidence="1">KSC_2009_1</strain>
    </source>
</reference>
<dbReference type="AlphaFoldDB" id="A0A151PJ38"/>
<evidence type="ECO:0000313" key="2">
    <source>
        <dbReference type="Proteomes" id="UP000050525"/>
    </source>
</evidence>
<protein>
    <submittedName>
        <fullName evidence="1">Uncharacterized protein</fullName>
    </submittedName>
</protein>
<dbReference type="EMBL" id="AKHW03000178">
    <property type="protein sequence ID" value="KYO48864.1"/>
    <property type="molecule type" value="Genomic_DNA"/>
</dbReference>
<evidence type="ECO:0000313" key="1">
    <source>
        <dbReference type="EMBL" id="KYO48864.1"/>
    </source>
</evidence>
<gene>
    <name evidence="1" type="ORF">Y1Q_0020217</name>
</gene>
<dbReference type="Proteomes" id="UP000050525">
    <property type="component" value="Unassembled WGS sequence"/>
</dbReference>
<organism evidence="1 2">
    <name type="scientific">Alligator mississippiensis</name>
    <name type="common">American alligator</name>
    <dbReference type="NCBI Taxonomy" id="8496"/>
    <lineage>
        <taxon>Eukaryota</taxon>
        <taxon>Metazoa</taxon>
        <taxon>Chordata</taxon>
        <taxon>Craniata</taxon>
        <taxon>Vertebrata</taxon>
        <taxon>Euteleostomi</taxon>
        <taxon>Archelosauria</taxon>
        <taxon>Archosauria</taxon>
        <taxon>Crocodylia</taxon>
        <taxon>Alligatoridae</taxon>
        <taxon>Alligatorinae</taxon>
        <taxon>Alligator</taxon>
    </lineage>
</organism>
<keyword evidence="2" id="KW-1185">Reference proteome</keyword>